<reference evidence="2 3" key="1">
    <citation type="journal article" date="2023" name="G3 (Bethesda)">
        <title>A chromosome-length genome assembly and annotation of blackberry (Rubus argutus, cv. 'Hillquist').</title>
        <authorList>
            <person name="Bruna T."/>
            <person name="Aryal R."/>
            <person name="Dudchenko O."/>
            <person name="Sargent D.J."/>
            <person name="Mead D."/>
            <person name="Buti M."/>
            <person name="Cavallini A."/>
            <person name="Hytonen T."/>
            <person name="Andres J."/>
            <person name="Pham M."/>
            <person name="Weisz D."/>
            <person name="Mascagni F."/>
            <person name="Usai G."/>
            <person name="Natali L."/>
            <person name="Bassil N."/>
            <person name="Fernandez G.E."/>
            <person name="Lomsadze A."/>
            <person name="Armour M."/>
            <person name="Olukolu B."/>
            <person name="Poorten T."/>
            <person name="Britton C."/>
            <person name="Davik J."/>
            <person name="Ashrafi H."/>
            <person name="Aiden E.L."/>
            <person name="Borodovsky M."/>
            <person name="Worthington M."/>
        </authorList>
    </citation>
    <scope>NUCLEOTIDE SEQUENCE [LARGE SCALE GENOMIC DNA]</scope>
    <source>
        <strain evidence="2">PI 553951</strain>
    </source>
</reference>
<dbReference type="EMBL" id="JBEDUW010000321">
    <property type="protein sequence ID" value="KAK9901187.1"/>
    <property type="molecule type" value="Genomic_DNA"/>
</dbReference>
<feature type="region of interest" description="Disordered" evidence="1">
    <location>
        <begin position="105"/>
        <end position="127"/>
    </location>
</feature>
<proteinExistence type="predicted"/>
<feature type="region of interest" description="Disordered" evidence="1">
    <location>
        <begin position="1"/>
        <end position="38"/>
    </location>
</feature>
<comment type="caution">
    <text evidence="2">The sequence shown here is derived from an EMBL/GenBank/DDBJ whole genome shotgun (WGS) entry which is preliminary data.</text>
</comment>
<accession>A0AAW1VDR3</accession>
<feature type="compositionally biased region" description="Polar residues" evidence="1">
    <location>
        <begin position="1"/>
        <end position="13"/>
    </location>
</feature>
<organism evidence="2 3">
    <name type="scientific">Rubus argutus</name>
    <name type="common">Southern blackberry</name>
    <dbReference type="NCBI Taxonomy" id="59490"/>
    <lineage>
        <taxon>Eukaryota</taxon>
        <taxon>Viridiplantae</taxon>
        <taxon>Streptophyta</taxon>
        <taxon>Embryophyta</taxon>
        <taxon>Tracheophyta</taxon>
        <taxon>Spermatophyta</taxon>
        <taxon>Magnoliopsida</taxon>
        <taxon>eudicotyledons</taxon>
        <taxon>Gunneridae</taxon>
        <taxon>Pentapetalae</taxon>
        <taxon>rosids</taxon>
        <taxon>fabids</taxon>
        <taxon>Rosales</taxon>
        <taxon>Rosaceae</taxon>
        <taxon>Rosoideae</taxon>
        <taxon>Rosoideae incertae sedis</taxon>
        <taxon>Rubus</taxon>
    </lineage>
</organism>
<sequence length="127" mass="13840">MTMPSAQNSTANSHHLEPVLESAPLRSQPKSLRPTAKAALLPGQPPITYVASPCSASPLHRCPYLYSPLPSPSTLSPFCRRRYRAQLLIDVYIVVIPALPAKQFSRSSAQPVLDPSSHCSRIRSDPP</sequence>
<evidence type="ECO:0000313" key="2">
    <source>
        <dbReference type="EMBL" id="KAK9901187.1"/>
    </source>
</evidence>
<keyword evidence="3" id="KW-1185">Reference proteome</keyword>
<protein>
    <submittedName>
        <fullName evidence="2">Uncharacterized protein</fullName>
    </submittedName>
</protein>
<name>A0AAW1VDR3_RUBAR</name>
<evidence type="ECO:0000256" key="1">
    <source>
        <dbReference type="SAM" id="MobiDB-lite"/>
    </source>
</evidence>
<dbReference type="Proteomes" id="UP001457282">
    <property type="component" value="Unassembled WGS sequence"/>
</dbReference>
<evidence type="ECO:0000313" key="3">
    <source>
        <dbReference type="Proteomes" id="UP001457282"/>
    </source>
</evidence>
<gene>
    <name evidence="2" type="ORF">M0R45_002221</name>
</gene>
<dbReference type="AlphaFoldDB" id="A0AAW1VDR3"/>